<feature type="domain" description="Metallo-beta-lactamase" evidence="5">
    <location>
        <begin position="12"/>
        <end position="220"/>
    </location>
</feature>
<dbReference type="GO" id="GO:0016787">
    <property type="term" value="F:hydrolase activity"/>
    <property type="evidence" value="ECO:0007669"/>
    <property type="project" value="UniProtKB-KW"/>
</dbReference>
<proteinExistence type="predicted"/>
<sequence length="244" mass="26284">MDFLRIVSPIYGENCYVLVTASKAALVVDPGAKTASRVSQVLSELGAKLEAIVLTHGHADHLWNTAKVAALNPQAPIYLATPDHFWVEAPGPATQLGVNSDFESVDGVWEPIKVVAPRAELFGEGGAEIIKGLTLRALPAPGHSPGCTMFFGLANQPDDHGQGLGFDGRENQAFCFSGDVIFQGSIGRTDLPHSDPEVMQETLRTLRLSVNPDTLLLTGHGPSTTWKHELETNPFLPRTRKVTE</sequence>
<dbReference type="EMBL" id="VUMY01000019">
    <property type="protein sequence ID" value="MST50432.1"/>
    <property type="molecule type" value="Genomic_DNA"/>
</dbReference>
<dbReference type="InterPro" id="IPR001279">
    <property type="entry name" value="Metallo-B-lactamas"/>
</dbReference>
<gene>
    <name evidence="6" type="ORF">FYJ63_09400</name>
</gene>
<comment type="cofactor">
    <cofactor evidence="1">
        <name>Zn(2+)</name>
        <dbReference type="ChEBI" id="CHEBI:29105"/>
    </cofactor>
</comment>
<dbReference type="RefSeq" id="WP_154546095.1">
    <property type="nucleotide sequence ID" value="NZ_JAQYQY010000026.1"/>
</dbReference>
<keyword evidence="3 6" id="KW-0378">Hydrolase</keyword>
<dbReference type="PANTHER" id="PTHR46233:SF3">
    <property type="entry name" value="HYDROXYACYLGLUTATHIONE HYDROLASE GLOC"/>
    <property type="match status" value="1"/>
</dbReference>
<dbReference type="GO" id="GO:0046872">
    <property type="term" value="F:metal ion binding"/>
    <property type="evidence" value="ECO:0007669"/>
    <property type="project" value="UniProtKB-KW"/>
</dbReference>
<evidence type="ECO:0000313" key="7">
    <source>
        <dbReference type="Proteomes" id="UP000442535"/>
    </source>
</evidence>
<dbReference type="SUPFAM" id="SSF56281">
    <property type="entry name" value="Metallo-hydrolase/oxidoreductase"/>
    <property type="match status" value="1"/>
</dbReference>
<reference evidence="6 7" key="1">
    <citation type="submission" date="2019-08" db="EMBL/GenBank/DDBJ databases">
        <title>In-depth cultivation of the pig gut microbiome towards novel bacterial diversity and tailored functional studies.</title>
        <authorList>
            <person name="Wylensek D."/>
            <person name="Hitch T.C.A."/>
            <person name="Clavel T."/>
        </authorList>
    </citation>
    <scope>NUCLEOTIDE SEQUENCE [LARGE SCALE GENOMIC DNA]</scope>
    <source>
        <strain evidence="6 7">RF-GAM-744-WT-7</strain>
    </source>
</reference>
<evidence type="ECO:0000256" key="1">
    <source>
        <dbReference type="ARBA" id="ARBA00001947"/>
    </source>
</evidence>
<dbReference type="Proteomes" id="UP000442535">
    <property type="component" value="Unassembled WGS sequence"/>
</dbReference>
<dbReference type="AlphaFoldDB" id="A0A7K0K4M6"/>
<organism evidence="6 7">
    <name type="scientific">Mobiluncus porci</name>
    <dbReference type="NCBI Taxonomy" id="2652278"/>
    <lineage>
        <taxon>Bacteria</taxon>
        <taxon>Bacillati</taxon>
        <taxon>Actinomycetota</taxon>
        <taxon>Actinomycetes</taxon>
        <taxon>Actinomycetales</taxon>
        <taxon>Actinomycetaceae</taxon>
        <taxon>Mobiluncus</taxon>
    </lineage>
</organism>
<evidence type="ECO:0000313" key="6">
    <source>
        <dbReference type="EMBL" id="MST50432.1"/>
    </source>
</evidence>
<keyword evidence="7" id="KW-1185">Reference proteome</keyword>
<dbReference type="Gene3D" id="3.60.15.10">
    <property type="entry name" value="Ribonuclease Z/Hydroxyacylglutathione hydrolase-like"/>
    <property type="match status" value="1"/>
</dbReference>
<comment type="caution">
    <text evidence="6">The sequence shown here is derived from an EMBL/GenBank/DDBJ whole genome shotgun (WGS) entry which is preliminary data.</text>
</comment>
<protein>
    <submittedName>
        <fullName evidence="6">MBL fold metallo-hydrolase</fullName>
    </submittedName>
</protein>
<dbReference type="PANTHER" id="PTHR46233">
    <property type="entry name" value="HYDROXYACYLGLUTATHIONE HYDROLASE GLOC"/>
    <property type="match status" value="1"/>
</dbReference>
<accession>A0A7K0K4M6</accession>
<name>A0A7K0K4M6_9ACTO</name>
<evidence type="ECO:0000256" key="2">
    <source>
        <dbReference type="ARBA" id="ARBA00022723"/>
    </source>
</evidence>
<evidence type="ECO:0000256" key="3">
    <source>
        <dbReference type="ARBA" id="ARBA00022801"/>
    </source>
</evidence>
<dbReference type="InterPro" id="IPR036866">
    <property type="entry name" value="RibonucZ/Hydroxyglut_hydro"/>
</dbReference>
<dbReference type="Pfam" id="PF00753">
    <property type="entry name" value="Lactamase_B"/>
    <property type="match status" value="1"/>
</dbReference>
<keyword evidence="4" id="KW-0862">Zinc</keyword>
<evidence type="ECO:0000256" key="4">
    <source>
        <dbReference type="ARBA" id="ARBA00022833"/>
    </source>
</evidence>
<evidence type="ECO:0000259" key="5">
    <source>
        <dbReference type="SMART" id="SM00849"/>
    </source>
</evidence>
<dbReference type="SMART" id="SM00849">
    <property type="entry name" value="Lactamase_B"/>
    <property type="match status" value="1"/>
</dbReference>
<dbReference type="CDD" id="cd06262">
    <property type="entry name" value="metallo-hydrolase-like_MBL-fold"/>
    <property type="match status" value="1"/>
</dbReference>
<dbReference type="InterPro" id="IPR051453">
    <property type="entry name" value="MBL_Glyoxalase_II"/>
</dbReference>
<keyword evidence="2" id="KW-0479">Metal-binding</keyword>